<dbReference type="SUPFAM" id="SSF63825">
    <property type="entry name" value="YWTD domain"/>
    <property type="match status" value="1"/>
</dbReference>
<keyword evidence="3" id="KW-1185">Reference proteome</keyword>
<feature type="compositionally biased region" description="Basic and acidic residues" evidence="1">
    <location>
        <begin position="299"/>
        <end position="310"/>
    </location>
</feature>
<gene>
    <name evidence="2" type="ORF">SK803_43300</name>
</gene>
<dbReference type="Proteomes" id="UP001285521">
    <property type="component" value="Unassembled WGS sequence"/>
</dbReference>
<comment type="caution">
    <text evidence="2">The sequence shown here is derived from an EMBL/GenBank/DDBJ whole genome shotgun (WGS) entry which is preliminary data.</text>
</comment>
<reference evidence="2 3" key="1">
    <citation type="submission" date="2023-11" db="EMBL/GenBank/DDBJ databases">
        <title>Lentzea sokolovensis, sp. nov., Lentzea kristufkii, sp. nov., and Lentzea miocenensis, sp. nov., rare actinobacteria from Sokolov Coal Basin, Miocene lacustrine sediment, Czech Republic.</title>
        <authorList>
            <person name="Lara A."/>
            <person name="Kotroba L."/>
            <person name="Nouioui I."/>
            <person name="Neumann-Schaal M."/>
            <person name="Mast Y."/>
            <person name="Chronakova A."/>
        </authorList>
    </citation>
    <scope>NUCLEOTIDE SEQUENCE [LARGE SCALE GENOMIC DNA]</scope>
    <source>
        <strain evidence="2 3">BCCO 10_0856</strain>
    </source>
</reference>
<proteinExistence type="predicted"/>
<dbReference type="RefSeq" id="WP_319972059.1">
    <property type="nucleotide sequence ID" value="NZ_JAXAVW010000055.1"/>
</dbReference>
<sequence>MALLVPGIGVAAAEHGGTPSSVHTVRSEARASDGTTHTITNHLTEAARHGDRGEWLLVWAGDAAPGENGPDPDFLAVVGATKGSPSYGKVVNTVTLDQTFANEPHHMQYTWHKGDKVYAGGLFSDIVYVFDVAKLPVVTLSGITLAADTPCGSAPDAFSVLKDGTAYVSYMGGPDVAGPCRYTNGEVRDGNGFAGSPGEVVHIDAQGRVLREIPAALPTPEAATCHNVPALPQPTCANPHGIGVREDLGRMVSADVFEARNLLTGSPPPDGLIARDTVRFFDISDRSAPRLTSVTHLPDGPRPEPDARSDEPFAVMEVALTNQARHRGAFASTMNGAVYYTPDITAAQPVWREVFDDGTAFKSLFPQNTPTSGSDAGAWLAVSPDDRFLYHVVMKGGWNSPPGAAETGMLYVLDIKALLASGAAPQCSIDEPAEVTGGGREADCPRLADAEPMADSTSGGPHWAAMDNFTRGRDGHFRETTRISRIATSNYFVAPTGFDGDHKVCMTNVSPKGELTPDPSFRDDLGGRGCIDFDRTRWPHGERGGARPHGVLFAVADADLH</sequence>
<evidence type="ECO:0000256" key="1">
    <source>
        <dbReference type="SAM" id="MobiDB-lite"/>
    </source>
</evidence>
<protein>
    <submittedName>
        <fullName evidence="2">Uncharacterized protein</fullName>
    </submittedName>
</protein>
<name>A0ABU4TG89_9PSEU</name>
<evidence type="ECO:0000313" key="2">
    <source>
        <dbReference type="EMBL" id="MDX8037060.1"/>
    </source>
</evidence>
<evidence type="ECO:0000313" key="3">
    <source>
        <dbReference type="Proteomes" id="UP001285521"/>
    </source>
</evidence>
<feature type="region of interest" description="Disordered" evidence="1">
    <location>
        <begin position="13"/>
        <end position="34"/>
    </location>
</feature>
<organism evidence="2 3">
    <name type="scientific">Lentzea miocenica</name>
    <dbReference type="NCBI Taxonomy" id="3095431"/>
    <lineage>
        <taxon>Bacteria</taxon>
        <taxon>Bacillati</taxon>
        <taxon>Actinomycetota</taxon>
        <taxon>Actinomycetes</taxon>
        <taxon>Pseudonocardiales</taxon>
        <taxon>Pseudonocardiaceae</taxon>
        <taxon>Lentzea</taxon>
    </lineage>
</organism>
<dbReference type="EMBL" id="JAXAVW010000055">
    <property type="protein sequence ID" value="MDX8037060.1"/>
    <property type="molecule type" value="Genomic_DNA"/>
</dbReference>
<feature type="region of interest" description="Disordered" evidence="1">
    <location>
        <begin position="291"/>
        <end position="310"/>
    </location>
</feature>
<accession>A0ABU4TG89</accession>